<dbReference type="InterPro" id="IPR039425">
    <property type="entry name" value="RNA_pol_sigma-70-like"/>
</dbReference>
<evidence type="ECO:0000256" key="2">
    <source>
        <dbReference type="ARBA" id="ARBA00023015"/>
    </source>
</evidence>
<dbReference type="Pfam" id="PF08281">
    <property type="entry name" value="Sigma70_r4_2"/>
    <property type="match status" value="1"/>
</dbReference>
<dbReference type="InterPro" id="IPR013249">
    <property type="entry name" value="RNA_pol_sigma70_r4_t2"/>
</dbReference>
<dbReference type="InterPro" id="IPR013324">
    <property type="entry name" value="RNA_pol_sigma_r3/r4-like"/>
</dbReference>
<feature type="domain" description="RNA polymerase sigma factor 70 region 4 type 2" evidence="5">
    <location>
        <begin position="128"/>
        <end position="177"/>
    </location>
</feature>
<dbReference type="InterPro" id="IPR014284">
    <property type="entry name" value="RNA_pol_sigma-70_dom"/>
</dbReference>
<sequence>MIKRQHYDNFELWQRFKKGDQQAFNLIYQLNHKVLVNYGNKISQDIELVRDTVQDLFVNLWLRKHNLADTDHIEPYLKTSLRHDLVRKINESRTGVPFDNLAEFGYQIEKYHYTFINDSEEKEEVFVKLEKALSTLPSRVSQALKMRYFDKLGNQEIANKMSINYQSVNNNIHRGVEILRVAMSQQS</sequence>
<evidence type="ECO:0000256" key="4">
    <source>
        <dbReference type="ARBA" id="ARBA00023163"/>
    </source>
</evidence>
<dbReference type="PANTHER" id="PTHR43133:SF46">
    <property type="entry name" value="RNA POLYMERASE SIGMA-70 FACTOR ECF SUBFAMILY"/>
    <property type="match status" value="1"/>
</dbReference>
<dbReference type="RefSeq" id="WP_323297398.1">
    <property type="nucleotide sequence ID" value="NZ_JAYFUM010000016.1"/>
</dbReference>
<evidence type="ECO:0000259" key="5">
    <source>
        <dbReference type="Pfam" id="PF08281"/>
    </source>
</evidence>
<proteinExistence type="inferred from homology"/>
<name>A0ABU5QD13_9BACT</name>
<reference evidence="6 7" key="1">
    <citation type="submission" date="2023-12" db="EMBL/GenBank/DDBJ databases">
        <title>Novel species of the genus Arcicella isolated from rivers.</title>
        <authorList>
            <person name="Lu H."/>
        </authorList>
    </citation>
    <scope>NUCLEOTIDE SEQUENCE [LARGE SCALE GENOMIC DNA]</scope>
    <source>
        <strain evidence="6 7">KCTC 23307</strain>
    </source>
</reference>
<accession>A0ABU5QD13</accession>
<gene>
    <name evidence="6" type="ORF">VB248_13925</name>
</gene>
<evidence type="ECO:0000256" key="1">
    <source>
        <dbReference type="ARBA" id="ARBA00010641"/>
    </source>
</evidence>
<dbReference type="PANTHER" id="PTHR43133">
    <property type="entry name" value="RNA POLYMERASE ECF-TYPE SIGMA FACTO"/>
    <property type="match status" value="1"/>
</dbReference>
<comment type="similarity">
    <text evidence="1">Belongs to the sigma-70 factor family. ECF subfamily.</text>
</comment>
<dbReference type="Gene3D" id="1.10.10.10">
    <property type="entry name" value="Winged helix-like DNA-binding domain superfamily/Winged helix DNA-binding domain"/>
    <property type="match status" value="1"/>
</dbReference>
<comment type="caution">
    <text evidence="6">The sequence shown here is derived from an EMBL/GenBank/DDBJ whole genome shotgun (WGS) entry which is preliminary data.</text>
</comment>
<dbReference type="InterPro" id="IPR013325">
    <property type="entry name" value="RNA_pol_sigma_r2"/>
</dbReference>
<dbReference type="InterPro" id="IPR036388">
    <property type="entry name" value="WH-like_DNA-bd_sf"/>
</dbReference>
<dbReference type="SUPFAM" id="SSF88946">
    <property type="entry name" value="Sigma2 domain of RNA polymerase sigma factors"/>
    <property type="match status" value="1"/>
</dbReference>
<evidence type="ECO:0000256" key="3">
    <source>
        <dbReference type="ARBA" id="ARBA00023082"/>
    </source>
</evidence>
<dbReference type="Gene3D" id="1.10.1740.10">
    <property type="match status" value="1"/>
</dbReference>
<protein>
    <submittedName>
        <fullName evidence="6">Sigma-70 family RNA polymerase sigma factor</fullName>
    </submittedName>
</protein>
<keyword evidence="3" id="KW-0731">Sigma factor</keyword>
<keyword evidence="4" id="KW-0804">Transcription</keyword>
<dbReference type="EMBL" id="JAYFUM010000016">
    <property type="protein sequence ID" value="MEA5140244.1"/>
    <property type="molecule type" value="Genomic_DNA"/>
</dbReference>
<dbReference type="Proteomes" id="UP001302949">
    <property type="component" value="Unassembled WGS sequence"/>
</dbReference>
<keyword evidence="7" id="KW-1185">Reference proteome</keyword>
<dbReference type="NCBIfam" id="TIGR02937">
    <property type="entry name" value="sigma70-ECF"/>
    <property type="match status" value="1"/>
</dbReference>
<keyword evidence="2" id="KW-0805">Transcription regulation</keyword>
<evidence type="ECO:0000313" key="6">
    <source>
        <dbReference type="EMBL" id="MEA5140244.1"/>
    </source>
</evidence>
<dbReference type="SUPFAM" id="SSF88659">
    <property type="entry name" value="Sigma3 and sigma4 domains of RNA polymerase sigma factors"/>
    <property type="match status" value="1"/>
</dbReference>
<evidence type="ECO:0000313" key="7">
    <source>
        <dbReference type="Proteomes" id="UP001302949"/>
    </source>
</evidence>
<organism evidence="6 7">
    <name type="scientific">Arcicella rigui</name>
    <dbReference type="NCBI Taxonomy" id="797020"/>
    <lineage>
        <taxon>Bacteria</taxon>
        <taxon>Pseudomonadati</taxon>
        <taxon>Bacteroidota</taxon>
        <taxon>Cytophagia</taxon>
        <taxon>Cytophagales</taxon>
        <taxon>Flectobacillaceae</taxon>
        <taxon>Arcicella</taxon>
    </lineage>
</organism>